<name>A0A857FU37_KOMXY</name>
<dbReference type="Proteomes" id="UP000464674">
    <property type="component" value="Chromosome"/>
</dbReference>
<reference evidence="1 2" key="1">
    <citation type="journal article" date="2020" name="Carbohydr. Polym.">
        <title>Characterization and optimization of production of bacterial cellulose from strain CGMCC 17276 based on whole-genome analysis.</title>
        <authorList>
            <person name="Lu T."/>
            <person name="Gao H."/>
            <person name="Liao B."/>
            <person name="Wu J."/>
            <person name="Zhang W."/>
            <person name="Huang J."/>
            <person name="Liu M."/>
            <person name="Huang J."/>
            <person name="Chang Z."/>
            <person name="Jin M."/>
            <person name="Yi Z."/>
            <person name="Jiang D."/>
        </authorList>
    </citation>
    <scope>NUCLEOTIDE SEQUENCE [LARGE SCALE GENOMIC DNA]</scope>
    <source>
        <strain evidence="1 2">CGMCC 17276</strain>
    </source>
</reference>
<evidence type="ECO:0000313" key="2">
    <source>
        <dbReference type="Proteomes" id="UP000464674"/>
    </source>
</evidence>
<accession>A0A857FU37</accession>
<evidence type="ECO:0000313" key="1">
    <source>
        <dbReference type="EMBL" id="QHC36024.1"/>
    </source>
</evidence>
<sequence length="222" mass="25536">MADDEEELGVIGSGYGCGYTPNHVHRKKHRSAMKLADEIDNPVLMWAEVYDYLVHTCILELNDGEEVAVSDVIIMPEMADFFLRIAYEVLCLAEGKRRAGEVSDHSDFLFNSSPVLPKEAIKLLPQALSFTRRGYNAFAELAAIRQKIQEARLYDCLLADGLSSREALDALSHEFGELDHARRRKRIREGRYFRERHVWFESDDATFRHLCWRMKIGDAKNQ</sequence>
<dbReference type="AlphaFoldDB" id="A0A857FU37"/>
<dbReference type="RefSeq" id="WP_141300434.1">
    <property type="nucleotide sequence ID" value="NZ_CP041348.1"/>
</dbReference>
<gene>
    <name evidence="1" type="ORF">FMA36_11450</name>
</gene>
<proteinExistence type="predicted"/>
<dbReference type="OrthoDB" id="4104638at2"/>
<dbReference type="EMBL" id="CP041348">
    <property type="protein sequence ID" value="QHC36024.1"/>
    <property type="molecule type" value="Genomic_DNA"/>
</dbReference>
<organism evidence="1 2">
    <name type="scientific">Komagataeibacter xylinus</name>
    <name type="common">Gluconacetobacter xylinus</name>
    <dbReference type="NCBI Taxonomy" id="28448"/>
    <lineage>
        <taxon>Bacteria</taxon>
        <taxon>Pseudomonadati</taxon>
        <taxon>Pseudomonadota</taxon>
        <taxon>Alphaproteobacteria</taxon>
        <taxon>Acetobacterales</taxon>
        <taxon>Acetobacteraceae</taxon>
        <taxon>Komagataeibacter</taxon>
    </lineage>
</organism>
<protein>
    <submittedName>
        <fullName evidence="1">Uncharacterized protein</fullName>
    </submittedName>
</protein>